<dbReference type="SUPFAM" id="SSF48403">
    <property type="entry name" value="Ankyrin repeat"/>
    <property type="match status" value="1"/>
</dbReference>
<dbReference type="InterPro" id="IPR011990">
    <property type="entry name" value="TPR-like_helical_dom_sf"/>
</dbReference>
<gene>
    <name evidence="3" type="ORF">GTP91_21550</name>
</gene>
<dbReference type="PROSITE" id="PS50297">
    <property type="entry name" value="ANK_REP_REGION"/>
    <property type="match status" value="1"/>
</dbReference>
<dbReference type="Pfam" id="PF00023">
    <property type="entry name" value="Ank"/>
    <property type="match status" value="1"/>
</dbReference>
<evidence type="ECO:0000313" key="3">
    <source>
        <dbReference type="EMBL" id="MYM89752.1"/>
    </source>
</evidence>
<dbReference type="Gene3D" id="1.25.40.20">
    <property type="entry name" value="Ankyrin repeat-containing domain"/>
    <property type="match status" value="3"/>
</dbReference>
<dbReference type="InterPro" id="IPR006597">
    <property type="entry name" value="Sel1-like"/>
</dbReference>
<organism evidence="3 4">
    <name type="scientific">Duganella vulcania</name>
    <dbReference type="NCBI Taxonomy" id="2692166"/>
    <lineage>
        <taxon>Bacteria</taxon>
        <taxon>Pseudomonadati</taxon>
        <taxon>Pseudomonadota</taxon>
        <taxon>Betaproteobacteria</taxon>
        <taxon>Burkholderiales</taxon>
        <taxon>Oxalobacteraceae</taxon>
        <taxon>Telluria group</taxon>
        <taxon>Duganella</taxon>
    </lineage>
</organism>
<accession>A0A845G8F9</accession>
<dbReference type="Gene3D" id="1.25.40.10">
    <property type="entry name" value="Tetratricopeptide repeat domain"/>
    <property type="match status" value="2"/>
</dbReference>
<evidence type="ECO:0000256" key="1">
    <source>
        <dbReference type="PROSITE-ProRule" id="PRU00023"/>
    </source>
</evidence>
<dbReference type="Pfam" id="PF08238">
    <property type="entry name" value="Sel1"/>
    <property type="match status" value="5"/>
</dbReference>
<dbReference type="EMBL" id="WWCW01000086">
    <property type="protein sequence ID" value="MYM89752.1"/>
    <property type="molecule type" value="Genomic_DNA"/>
</dbReference>
<dbReference type="InterPro" id="IPR050767">
    <property type="entry name" value="Sel1_AlgK"/>
</dbReference>
<dbReference type="InterPro" id="IPR002110">
    <property type="entry name" value="Ankyrin_rpt"/>
</dbReference>
<dbReference type="RefSeq" id="WP_161098640.1">
    <property type="nucleotide sequence ID" value="NZ_WWCW01000086.1"/>
</dbReference>
<reference evidence="3 4" key="1">
    <citation type="submission" date="2020-01" db="EMBL/GenBank/DDBJ databases">
        <title>Novel species isolated from a subtropical stream in China.</title>
        <authorList>
            <person name="Lu H."/>
        </authorList>
    </citation>
    <scope>NUCLEOTIDE SEQUENCE [LARGE SCALE GENOMIC DNA]</scope>
    <source>
        <strain evidence="3 4">FT82W</strain>
    </source>
</reference>
<dbReference type="Proteomes" id="UP000470302">
    <property type="component" value="Unassembled WGS sequence"/>
</dbReference>
<evidence type="ECO:0000313" key="4">
    <source>
        <dbReference type="Proteomes" id="UP000470302"/>
    </source>
</evidence>
<dbReference type="PANTHER" id="PTHR11102:SF160">
    <property type="entry name" value="ERAD-ASSOCIATED E3 UBIQUITIN-PROTEIN LIGASE COMPONENT HRD3"/>
    <property type="match status" value="1"/>
</dbReference>
<dbReference type="SMART" id="SM00671">
    <property type="entry name" value="SEL1"/>
    <property type="match status" value="6"/>
</dbReference>
<feature type="chain" id="PRO_5032515780" description="Sel1 repeat family protein" evidence="2">
    <location>
        <begin position="21"/>
        <end position="1079"/>
    </location>
</feature>
<name>A0A845G8F9_9BURK</name>
<keyword evidence="1" id="KW-0040">ANK repeat</keyword>
<dbReference type="SMART" id="SM00248">
    <property type="entry name" value="ANK"/>
    <property type="match status" value="5"/>
</dbReference>
<proteinExistence type="predicted"/>
<evidence type="ECO:0008006" key="5">
    <source>
        <dbReference type="Google" id="ProtNLM"/>
    </source>
</evidence>
<dbReference type="SUPFAM" id="SSF81901">
    <property type="entry name" value="HCP-like"/>
    <property type="match status" value="2"/>
</dbReference>
<evidence type="ECO:0000256" key="2">
    <source>
        <dbReference type="SAM" id="SignalP"/>
    </source>
</evidence>
<dbReference type="PROSITE" id="PS50088">
    <property type="entry name" value="ANK_REPEAT"/>
    <property type="match status" value="1"/>
</dbReference>
<feature type="repeat" description="ANK" evidence="1">
    <location>
        <begin position="461"/>
        <end position="493"/>
    </location>
</feature>
<keyword evidence="2" id="KW-0732">Signal</keyword>
<dbReference type="InterPro" id="IPR036770">
    <property type="entry name" value="Ankyrin_rpt-contain_sf"/>
</dbReference>
<protein>
    <recommendedName>
        <fullName evidence="5">Sel1 repeat family protein</fullName>
    </recommendedName>
</protein>
<sequence>MKQTVLAMALLGMGIGASGAATSDLAAGMAAYEAGRCDDAVRIFKPAAEAGNAEAQIALGDLYQDNDRNCETDRDMHAAETWYLQAARSGDVEAQHKLITMYDYSSSMKNGEQAVFWLAKAAVLGDAGDLSSLARHYEEAEGVPRDRTLAHALYLLASQRQKRDDRKELAKTLKYSAERMSPEQLAEAESIAATWKEGAALPSISTTGGRDPLDWYVAAAKAGDLDAAYKAGSLYLKGGEGLKVQPGQAATWLNKSARGGNPDAQYELGQLYAMGYGVPKDLVLAFSLYRLAVKGGSKKAQQETDGWEDVLTAEQLSEGTALIANWKKGDAFPQASHYGMQRKINYVEDAQGKLAPTPAVLALFRAASEGEEAEFARQLAKVNNINDYLVDGNQLLHALLLPAASLRKEAAAWRAARNNPRDTEHWHAQQARHAALLPAKTRMLALALRRGASVNEGSKDDHAAPLHLAAMFGTPEMVELLLKHGADPRQYGGMFAGQTARLAPLEFAVEQEQHGHGLPELITPEQRTGIMLALLKAGAERPYIRFDIDRKRQKAAGAKEERPFADHLFWPKVLGLTRGTAVLDALLKTGTSPADSEEGKSDFEYAAEVGNDKAIAWLKPRLQRYGDNKRDNKRDHWLDAAMLAMYSAAPARDKMLEQMLVKDMNWSQEGPNTEGTGRDYVPLAAGGERVEPGTLLNHATRARRLEWLPRLAALSAPVKKGGSARDLQAAVRDHDIEAVKALLEQGADPLTGYETSALSVALAAPAGDDAILDLLLGHVATMPKNALAQLSPTPLEDILTAKGGINMSRLRKLLDAGAPLRGLSANAVSVAFTSPDRGLFPLLIKHGLLDDTDSGDPTFAGLPRFLHGAIAHGRVDLLPAILAHGEDPNRRLTLGSRAQANPVEVAIAVGNVEALKVLVAHGGVIDTTTVRDWGTALDRAIVSLNPDMLRLVSKDFSLPLKQVCFQLNGQLARVVLESPASYWALLREHGLFSGSACAGIQQKFVRYLSGSPERSLEGQRGDNLVQRLPQLGPARETFDAETWSAIAVSKNAPLAGLLVKAGWTAPASAKVTANASPAR</sequence>
<feature type="signal peptide" evidence="2">
    <location>
        <begin position="1"/>
        <end position="20"/>
    </location>
</feature>
<dbReference type="AlphaFoldDB" id="A0A845G8F9"/>
<dbReference type="PANTHER" id="PTHR11102">
    <property type="entry name" value="SEL-1-LIKE PROTEIN"/>
    <property type="match status" value="1"/>
</dbReference>
<comment type="caution">
    <text evidence="3">The sequence shown here is derived from an EMBL/GenBank/DDBJ whole genome shotgun (WGS) entry which is preliminary data.</text>
</comment>